<reference evidence="1" key="1">
    <citation type="journal article" date="2014" name="Front. Microbiol.">
        <title>High frequency of phylogenetically diverse reductive dehalogenase-homologous genes in deep subseafloor sedimentary metagenomes.</title>
        <authorList>
            <person name="Kawai M."/>
            <person name="Futagami T."/>
            <person name="Toyoda A."/>
            <person name="Takaki Y."/>
            <person name="Nishi S."/>
            <person name="Hori S."/>
            <person name="Arai W."/>
            <person name="Tsubouchi T."/>
            <person name="Morono Y."/>
            <person name="Uchiyama I."/>
            <person name="Ito T."/>
            <person name="Fujiyama A."/>
            <person name="Inagaki F."/>
            <person name="Takami H."/>
        </authorList>
    </citation>
    <scope>NUCLEOTIDE SEQUENCE</scope>
    <source>
        <strain evidence="1">Expedition CK06-06</strain>
    </source>
</reference>
<accession>X1BPY4</accession>
<proteinExistence type="predicted"/>
<protein>
    <submittedName>
        <fullName evidence="1">Uncharacterized protein</fullName>
    </submittedName>
</protein>
<comment type="caution">
    <text evidence="1">The sequence shown here is derived from an EMBL/GenBank/DDBJ whole genome shotgun (WGS) entry which is preliminary data.</text>
</comment>
<sequence>MLSSRLSLEDKVVLISKEEVSRAIKDLPEPINQETAFSLATKLEADYVLFGSLTVFGESISTDARFFDVHQKKPVVVF</sequence>
<organism evidence="1">
    <name type="scientific">marine sediment metagenome</name>
    <dbReference type="NCBI Taxonomy" id="412755"/>
    <lineage>
        <taxon>unclassified sequences</taxon>
        <taxon>metagenomes</taxon>
        <taxon>ecological metagenomes</taxon>
    </lineage>
</organism>
<dbReference type="EMBL" id="BART01027766">
    <property type="protein sequence ID" value="GAG97050.1"/>
    <property type="molecule type" value="Genomic_DNA"/>
</dbReference>
<dbReference type="AlphaFoldDB" id="X1BPY4"/>
<feature type="non-terminal residue" evidence="1">
    <location>
        <position position="78"/>
    </location>
</feature>
<gene>
    <name evidence="1" type="ORF">S01H4_49140</name>
</gene>
<name>X1BPY4_9ZZZZ</name>
<evidence type="ECO:0000313" key="1">
    <source>
        <dbReference type="EMBL" id="GAG97050.1"/>
    </source>
</evidence>